<name>A0AAW8WEF7_LACPE</name>
<accession>A0AAW8WEF7</accession>
<dbReference type="RefSeq" id="WP_213472352.1">
    <property type="nucleotide sequence ID" value="NZ_BOUG01000007.1"/>
</dbReference>
<protein>
    <recommendedName>
        <fullName evidence="4">Integral membrane protein</fullName>
    </recommendedName>
</protein>
<dbReference type="AlphaFoldDB" id="A0AAW8WEF7"/>
<keyword evidence="1" id="KW-0472">Membrane</keyword>
<feature type="transmembrane region" description="Helical" evidence="1">
    <location>
        <begin position="48"/>
        <end position="67"/>
    </location>
</feature>
<dbReference type="EMBL" id="JAVLAO010000001">
    <property type="protein sequence ID" value="MDT7039133.1"/>
    <property type="molecule type" value="Genomic_DNA"/>
</dbReference>
<keyword evidence="1" id="KW-0812">Transmembrane</keyword>
<evidence type="ECO:0008006" key="4">
    <source>
        <dbReference type="Google" id="ProtNLM"/>
    </source>
</evidence>
<evidence type="ECO:0000313" key="2">
    <source>
        <dbReference type="EMBL" id="MDT7039133.1"/>
    </source>
</evidence>
<comment type="caution">
    <text evidence="2">The sequence shown here is derived from an EMBL/GenBank/DDBJ whole genome shotgun (WGS) entry which is preliminary data.</text>
</comment>
<reference evidence="2" key="1">
    <citation type="submission" date="2023-08" db="EMBL/GenBank/DDBJ databases">
        <authorList>
            <person name="Page C.A."/>
            <person name="Perez-Diaz I.M."/>
        </authorList>
    </citation>
    <scope>NUCLEOTIDE SEQUENCE</scope>
    <source>
        <strain evidence="2">1.8.9</strain>
    </source>
</reference>
<sequence length="131" mass="15329">MAFSLKLPRNRYESSWFILIISVISVNVIAPLITCFEVGFSWRTWQQTMTVLPMIWLVVVALVLLTHRPAEQVTRKILARDDSFWANMTVNCLVNVFMISIILTVVASWIGTRTISWLPVQQFFYKWSRNF</sequence>
<gene>
    <name evidence="2" type="ORF">RI555_09070</name>
</gene>
<organism evidence="2 3">
    <name type="scientific">Lactiplantibacillus pentosus</name>
    <name type="common">Lactobacillus pentosus</name>
    <dbReference type="NCBI Taxonomy" id="1589"/>
    <lineage>
        <taxon>Bacteria</taxon>
        <taxon>Bacillati</taxon>
        <taxon>Bacillota</taxon>
        <taxon>Bacilli</taxon>
        <taxon>Lactobacillales</taxon>
        <taxon>Lactobacillaceae</taxon>
        <taxon>Lactiplantibacillus</taxon>
    </lineage>
</organism>
<feature type="transmembrane region" description="Helical" evidence="1">
    <location>
        <begin position="88"/>
        <end position="110"/>
    </location>
</feature>
<evidence type="ECO:0000313" key="3">
    <source>
        <dbReference type="Proteomes" id="UP001263852"/>
    </source>
</evidence>
<evidence type="ECO:0000256" key="1">
    <source>
        <dbReference type="SAM" id="Phobius"/>
    </source>
</evidence>
<dbReference type="Proteomes" id="UP001263852">
    <property type="component" value="Unassembled WGS sequence"/>
</dbReference>
<feature type="transmembrane region" description="Helical" evidence="1">
    <location>
        <begin position="16"/>
        <end position="42"/>
    </location>
</feature>
<proteinExistence type="predicted"/>
<keyword evidence="1" id="KW-1133">Transmembrane helix</keyword>